<proteinExistence type="predicted"/>
<evidence type="ECO:0000313" key="2">
    <source>
        <dbReference type="Proteomes" id="UP000827976"/>
    </source>
</evidence>
<keyword evidence="1" id="KW-0808">Transferase</keyword>
<keyword evidence="2" id="KW-1185">Reference proteome</keyword>
<reference evidence="2" key="1">
    <citation type="journal article" date="2022" name="Nat. Commun.">
        <title>Chromosome evolution and the genetic basis of agronomically important traits in greater yam.</title>
        <authorList>
            <person name="Bredeson J.V."/>
            <person name="Lyons J.B."/>
            <person name="Oniyinde I.O."/>
            <person name="Okereke N.R."/>
            <person name="Kolade O."/>
            <person name="Nnabue I."/>
            <person name="Nwadili C.O."/>
            <person name="Hribova E."/>
            <person name="Parker M."/>
            <person name="Nwogha J."/>
            <person name="Shu S."/>
            <person name="Carlson J."/>
            <person name="Kariba R."/>
            <person name="Muthemba S."/>
            <person name="Knop K."/>
            <person name="Barton G.J."/>
            <person name="Sherwood A.V."/>
            <person name="Lopez-Montes A."/>
            <person name="Asiedu R."/>
            <person name="Jamnadass R."/>
            <person name="Muchugi A."/>
            <person name="Goodstein D."/>
            <person name="Egesi C.N."/>
            <person name="Featherston J."/>
            <person name="Asfaw A."/>
            <person name="Simpson G.G."/>
            <person name="Dolezel J."/>
            <person name="Hendre P.S."/>
            <person name="Van Deynze A."/>
            <person name="Kumar P.L."/>
            <person name="Obidiegwu J.E."/>
            <person name="Bhattacharjee R."/>
            <person name="Rokhsar D.S."/>
        </authorList>
    </citation>
    <scope>NUCLEOTIDE SEQUENCE [LARGE SCALE GENOMIC DNA]</scope>
    <source>
        <strain evidence="2">cv. TDa95/00328</strain>
    </source>
</reference>
<keyword evidence="1" id="KW-0723">Serine/threonine-protein kinase</keyword>
<protein>
    <submittedName>
        <fullName evidence="1">Non-specific serine/threonine protein kinase protein</fullName>
        <ecNumber evidence="1">2.7.11.1</ecNumber>
    </submittedName>
</protein>
<dbReference type="EC" id="2.7.11.1" evidence="1"/>
<evidence type="ECO:0000313" key="1">
    <source>
        <dbReference type="EMBL" id="KAH7669855.1"/>
    </source>
</evidence>
<gene>
    <name evidence="1" type="ORF">IHE45_11G104000</name>
</gene>
<keyword evidence="1" id="KW-0418">Kinase</keyword>
<organism evidence="1 2">
    <name type="scientific">Dioscorea alata</name>
    <name type="common">Purple yam</name>
    <dbReference type="NCBI Taxonomy" id="55571"/>
    <lineage>
        <taxon>Eukaryota</taxon>
        <taxon>Viridiplantae</taxon>
        <taxon>Streptophyta</taxon>
        <taxon>Embryophyta</taxon>
        <taxon>Tracheophyta</taxon>
        <taxon>Spermatophyta</taxon>
        <taxon>Magnoliopsida</taxon>
        <taxon>Liliopsida</taxon>
        <taxon>Dioscoreales</taxon>
        <taxon>Dioscoreaceae</taxon>
        <taxon>Dioscorea</taxon>
    </lineage>
</organism>
<name>A0ACB7V8P4_DIOAL</name>
<dbReference type="Proteomes" id="UP000827976">
    <property type="component" value="Chromosome 11"/>
</dbReference>
<sequence length="634" mass="70035">MHLCVSFLHWTLMIPPLKLTLLCFSVLILFRCASSDELQKFRWTCICHPGSVEALKKSSNCSAPCVCTLDIRGQERESWNCSCVSEDSSRVPSVIQDGNCFTSCKCTPDFAEIPPEGKKFISEKGLVAVLLLCVVFTITVLFTSVACYFYHKDKCSARPALPSSVKGTNWNTVANSTSNQSASTQGFYVNTSFYPRPIIGIVRKLSFIFGREKGGLPGAITRFAFVELEQATNRFSNTNLVGLGGSSNVYRGELNGVGAVAIKKLKAIGDDYEFLTEIELLSRLNHCHVVPLLGYCLESLGKQSERLLVFEYMCNGSLRDCLDAQATKPMDWGTRVTIAIGAAKGLEYLHEAAAPRILHRDIKSTNILLDDKFRAKITDLGMAKRLMPDDAVASCTNSPSRMLGTFGYFAPEYAIVGKASLKSDVFSFGVVVLELITGRQPIQKIGNGDDESLVMWAAARLRNSRLVVTELPDPLLKGKFPEEEMQIMAHLARECLQWDPESRPTMSEVVQILSVIAPDKTKKKNLPDDIIFMTSSTEIMKKVAEIESSEGCRVETIKGNSSAVSVGCNACCSTASLLSLPSRTEDDDTQNEEDMIVCQEYLEGLMMIQSSRRVSDAEIVDSYEPRFELFLQPL</sequence>
<comment type="caution">
    <text evidence="1">The sequence shown here is derived from an EMBL/GenBank/DDBJ whole genome shotgun (WGS) entry which is preliminary data.</text>
</comment>
<accession>A0ACB7V8P4</accession>
<dbReference type="EMBL" id="CM037021">
    <property type="protein sequence ID" value="KAH7669855.1"/>
    <property type="molecule type" value="Genomic_DNA"/>
</dbReference>